<accession>A0A975BRQ2</accession>
<dbReference type="KEGG" id="dmm:dnm_062290"/>
<dbReference type="AlphaFoldDB" id="A0A975BRQ2"/>
<proteinExistence type="predicted"/>
<name>A0A975BRQ2_9BACT</name>
<dbReference type="Proteomes" id="UP000663722">
    <property type="component" value="Chromosome"/>
</dbReference>
<evidence type="ECO:0000313" key="1">
    <source>
        <dbReference type="EMBL" id="QTA90168.1"/>
    </source>
</evidence>
<gene>
    <name evidence="1" type="ORF">dnm_062290</name>
</gene>
<sequence>MCNISHQKNENFRYASFKINLYLSEGYKINFCLARVGTHLAYIYSQINPSRHPDGTTLERSST</sequence>
<protein>
    <submittedName>
        <fullName evidence="1">Uncharacterized protein</fullName>
    </submittedName>
</protein>
<reference evidence="1" key="1">
    <citation type="journal article" date="2021" name="Microb. Physiol.">
        <title>Proteogenomic Insights into the Physiology of Marine, Sulfate-Reducing, Filamentous Desulfonema limicola and Desulfonema magnum.</title>
        <authorList>
            <person name="Schnaars V."/>
            <person name="Wohlbrand L."/>
            <person name="Scheve S."/>
            <person name="Hinrichs C."/>
            <person name="Reinhardt R."/>
            <person name="Rabus R."/>
        </authorList>
    </citation>
    <scope>NUCLEOTIDE SEQUENCE</scope>
    <source>
        <strain evidence="1">4be13</strain>
    </source>
</reference>
<dbReference type="EMBL" id="CP061800">
    <property type="protein sequence ID" value="QTA90168.1"/>
    <property type="molecule type" value="Genomic_DNA"/>
</dbReference>
<keyword evidence="2" id="KW-1185">Reference proteome</keyword>
<organism evidence="1 2">
    <name type="scientific">Desulfonema magnum</name>
    <dbReference type="NCBI Taxonomy" id="45655"/>
    <lineage>
        <taxon>Bacteria</taxon>
        <taxon>Pseudomonadati</taxon>
        <taxon>Thermodesulfobacteriota</taxon>
        <taxon>Desulfobacteria</taxon>
        <taxon>Desulfobacterales</taxon>
        <taxon>Desulfococcaceae</taxon>
        <taxon>Desulfonema</taxon>
    </lineage>
</organism>
<evidence type="ECO:0000313" key="2">
    <source>
        <dbReference type="Proteomes" id="UP000663722"/>
    </source>
</evidence>